<dbReference type="AlphaFoldDB" id="A0A221P688"/>
<protein>
    <submittedName>
        <fullName evidence="1">Isocitrate lyase/phosphoenolpyruvate mutase family protein</fullName>
    </submittedName>
</protein>
<dbReference type="Pfam" id="PF13714">
    <property type="entry name" value="PEP_mutase"/>
    <property type="match status" value="1"/>
</dbReference>
<sequence length="243" mass="25719">MRSLTPAESFRRMHEREEPASPLIIPNVWDAFSARVFAGAGHTVLATSSAAVAAVLGYEDGGHTPVDEMFAAIARITRAVDVPVTADIEDGYGLSPREIVDRLLEAGVVGCNLEDSVAASGEVKDPLRHADWLAEVSVAAGDRIVLNARIDTFLHGDGSVESAVKRARLYAEAGVDCVYPILAPTECLPDIVSCVDRPVNALRLPDGPTSAELGTLGVARVTFGHTLHRRAASTVLDLASDLT</sequence>
<dbReference type="InterPro" id="IPR015813">
    <property type="entry name" value="Pyrv/PenolPyrv_kinase-like_dom"/>
</dbReference>
<dbReference type="Proteomes" id="UP000031501">
    <property type="component" value="Chromosome"/>
</dbReference>
<organism evidence="1 2">
    <name type="scientific">Streptomyces pluripotens</name>
    <dbReference type="NCBI Taxonomy" id="1355015"/>
    <lineage>
        <taxon>Bacteria</taxon>
        <taxon>Bacillati</taxon>
        <taxon>Actinomycetota</taxon>
        <taxon>Actinomycetes</taxon>
        <taxon>Kitasatosporales</taxon>
        <taxon>Streptomycetaceae</taxon>
        <taxon>Streptomyces</taxon>
    </lineage>
</organism>
<dbReference type="PANTHER" id="PTHR42905:SF16">
    <property type="entry name" value="CARBOXYPHOSPHONOENOLPYRUVATE PHOSPHONOMUTASE-LIKE PROTEIN (AFU_ORTHOLOGUE AFUA_5G07230)"/>
    <property type="match status" value="1"/>
</dbReference>
<dbReference type="KEGG" id="splu:LK06_027160"/>
<dbReference type="CDD" id="cd00377">
    <property type="entry name" value="ICL_PEPM"/>
    <property type="match status" value="1"/>
</dbReference>
<dbReference type="RefSeq" id="WP_039648375.1">
    <property type="nucleotide sequence ID" value="NZ_CP021080.1"/>
</dbReference>
<name>A0A221P688_9ACTN</name>
<dbReference type="Gene3D" id="3.20.20.60">
    <property type="entry name" value="Phosphoenolpyruvate-binding domains"/>
    <property type="match status" value="1"/>
</dbReference>
<dbReference type="SUPFAM" id="SSF51621">
    <property type="entry name" value="Phosphoenolpyruvate/pyruvate domain"/>
    <property type="match status" value="1"/>
</dbReference>
<keyword evidence="1" id="KW-0456">Lyase</keyword>
<proteinExistence type="predicted"/>
<dbReference type="InterPro" id="IPR040442">
    <property type="entry name" value="Pyrv_kinase-like_dom_sf"/>
</dbReference>
<keyword evidence="1" id="KW-0670">Pyruvate</keyword>
<dbReference type="PANTHER" id="PTHR42905">
    <property type="entry name" value="PHOSPHOENOLPYRUVATE CARBOXYLASE"/>
    <property type="match status" value="1"/>
</dbReference>
<gene>
    <name evidence="1" type="ORF">LK07_28330</name>
</gene>
<keyword evidence="2" id="KW-1185">Reference proteome</keyword>
<dbReference type="STRING" id="1355015.LK06_027160"/>
<reference evidence="1 2" key="1">
    <citation type="submission" date="2017-07" db="EMBL/GenBank/DDBJ databases">
        <title>Genome sequence of Streptomyces pluripotens MUSC 137T.</title>
        <authorList>
            <person name="Ser H.-L."/>
            <person name="Lee L.-H."/>
        </authorList>
    </citation>
    <scope>NUCLEOTIDE SEQUENCE [LARGE SCALE GENOMIC DNA]</scope>
    <source>
        <strain evidence="1 2">MUSC 137</strain>
    </source>
</reference>
<dbReference type="EMBL" id="CP022433">
    <property type="protein sequence ID" value="ASN27295.1"/>
    <property type="molecule type" value="Genomic_DNA"/>
</dbReference>
<dbReference type="OrthoDB" id="9780430at2"/>
<evidence type="ECO:0000313" key="2">
    <source>
        <dbReference type="Proteomes" id="UP000031501"/>
    </source>
</evidence>
<accession>A0A221P688</accession>
<dbReference type="InterPro" id="IPR039556">
    <property type="entry name" value="ICL/PEPM"/>
</dbReference>
<dbReference type="GO" id="GO:0016829">
    <property type="term" value="F:lyase activity"/>
    <property type="evidence" value="ECO:0007669"/>
    <property type="project" value="UniProtKB-KW"/>
</dbReference>
<evidence type="ECO:0000313" key="1">
    <source>
        <dbReference type="EMBL" id="ASN27295.1"/>
    </source>
</evidence>